<dbReference type="FunFam" id="1.20.140.10:FF:000001">
    <property type="entry name" value="Acyl-CoA dehydrogenase"/>
    <property type="match status" value="1"/>
</dbReference>
<evidence type="ECO:0000256" key="6">
    <source>
        <dbReference type="RuleBase" id="RU362125"/>
    </source>
</evidence>
<dbReference type="Proteomes" id="UP000286954">
    <property type="component" value="Chromosome"/>
</dbReference>
<dbReference type="Gene3D" id="2.40.110.10">
    <property type="entry name" value="Butyryl-CoA Dehydrogenase, subunit A, domain 2"/>
    <property type="match status" value="1"/>
</dbReference>
<keyword evidence="4 6" id="KW-0274">FAD</keyword>
<gene>
    <name evidence="7" type="ORF">X907_2250</name>
</gene>
<dbReference type="InterPro" id="IPR009075">
    <property type="entry name" value="AcylCo_DH/oxidase_C"/>
</dbReference>
<dbReference type="KEGG" id="gak:X907_2250"/>
<organism evidence="7 8">
    <name type="scientific">Glycocaulis alkaliphilus</name>
    <dbReference type="NCBI Taxonomy" id="1434191"/>
    <lineage>
        <taxon>Bacteria</taxon>
        <taxon>Pseudomonadati</taxon>
        <taxon>Pseudomonadota</taxon>
        <taxon>Alphaproteobacteria</taxon>
        <taxon>Maricaulales</taxon>
        <taxon>Maricaulaceae</taxon>
        <taxon>Glycocaulis</taxon>
    </lineage>
</organism>
<evidence type="ECO:0000313" key="7">
    <source>
        <dbReference type="EMBL" id="AZU04765.1"/>
    </source>
</evidence>
<name>A0A3T0EBA7_9PROT</name>
<dbReference type="PIRSF" id="PIRSF016578">
    <property type="entry name" value="HsaA"/>
    <property type="match status" value="1"/>
</dbReference>
<reference evidence="7 8" key="1">
    <citation type="submission" date="2016-12" db="EMBL/GenBank/DDBJ databases">
        <title>The genome of dimorphic prosthecate Glycocaulis alkaliphilus 6b-8t, isolated from crude oil dictates its adaptability in petroleum environments.</title>
        <authorList>
            <person name="Wu X.-L."/>
            <person name="Geng S."/>
        </authorList>
    </citation>
    <scope>NUCLEOTIDE SEQUENCE [LARGE SCALE GENOMIC DNA]</scope>
    <source>
        <strain evidence="7 8">6B-8</strain>
    </source>
</reference>
<proteinExistence type="inferred from homology"/>
<dbReference type="OrthoDB" id="9775090at2"/>
<evidence type="ECO:0000313" key="8">
    <source>
        <dbReference type="Proteomes" id="UP000286954"/>
    </source>
</evidence>
<dbReference type="GO" id="GO:0050660">
    <property type="term" value="F:flavin adenine dinucleotide binding"/>
    <property type="evidence" value="ECO:0007669"/>
    <property type="project" value="InterPro"/>
</dbReference>
<evidence type="ECO:0000256" key="4">
    <source>
        <dbReference type="ARBA" id="ARBA00022827"/>
    </source>
</evidence>
<evidence type="ECO:0000256" key="2">
    <source>
        <dbReference type="ARBA" id="ARBA00009347"/>
    </source>
</evidence>
<dbReference type="InterPro" id="IPR036250">
    <property type="entry name" value="AcylCo_DH-like_C"/>
</dbReference>
<keyword evidence="5 6" id="KW-0560">Oxidoreductase</keyword>
<dbReference type="SUPFAM" id="SSF56645">
    <property type="entry name" value="Acyl-CoA dehydrogenase NM domain-like"/>
    <property type="match status" value="1"/>
</dbReference>
<dbReference type="FunFam" id="2.40.110.10:FF:000002">
    <property type="entry name" value="Acyl-CoA dehydrogenase fadE12"/>
    <property type="match status" value="1"/>
</dbReference>
<dbReference type="Gene3D" id="1.20.140.10">
    <property type="entry name" value="Butyryl-CoA Dehydrogenase, subunit A, domain 3"/>
    <property type="match status" value="1"/>
</dbReference>
<comment type="cofactor">
    <cofactor evidence="1 6">
        <name>FAD</name>
        <dbReference type="ChEBI" id="CHEBI:57692"/>
    </cofactor>
</comment>
<dbReference type="InterPro" id="IPR013786">
    <property type="entry name" value="AcylCoA_DH/ox_N"/>
</dbReference>
<dbReference type="Pfam" id="PF00441">
    <property type="entry name" value="Acyl-CoA_dh_1"/>
    <property type="match status" value="1"/>
</dbReference>
<accession>A0A3T0EBA7</accession>
<sequence>MSANAAAILANPKPAWLDQEDVNMFDHAVRGFLEKECLPHGDRWEKEGAVDREVWTKAGEAGLLCPAAPEEFGGAGGDWRHDYAFHMAVSELGVDGWGASLHNSIVGPYVWHYGTKEQKEKLIPKLISGEYVGAIAMTEPGAGSDLQGVKTTAVKDGNGYRINGAKTFITNGGTANFIIVVAKTDPKAGAKGTSLFLVETDGLEGFRRGRNLDKVGLKAQDTAELFFEDMWVSADALLGESEGMGFIHLMEQLPQERLQIAVQGVGMMKRALAETIAYVKDRKAFGKSIIEFQNTQFKLAELKTKATIAEVFVQHCSDLLIQGKLDASTASMAKYWVTDIQCELVDECVQLHGGYGFMNEYPIARMWRDARVQRIYGGTNEIMKLLISRTL</sequence>
<evidence type="ECO:0000256" key="1">
    <source>
        <dbReference type="ARBA" id="ARBA00001974"/>
    </source>
</evidence>
<dbReference type="AlphaFoldDB" id="A0A3T0EBA7"/>
<dbReference type="InterPro" id="IPR046373">
    <property type="entry name" value="Acyl-CoA_Oxase/DH_mid-dom_sf"/>
</dbReference>
<keyword evidence="3 6" id="KW-0285">Flavoprotein</keyword>
<dbReference type="EMBL" id="CP018911">
    <property type="protein sequence ID" value="AZU04765.1"/>
    <property type="molecule type" value="Genomic_DNA"/>
</dbReference>
<dbReference type="PROSITE" id="PS00073">
    <property type="entry name" value="ACYL_COA_DH_2"/>
    <property type="match status" value="1"/>
</dbReference>
<evidence type="ECO:0000256" key="5">
    <source>
        <dbReference type="ARBA" id="ARBA00023002"/>
    </source>
</evidence>
<comment type="similarity">
    <text evidence="2 6">Belongs to the acyl-CoA dehydrogenase family.</text>
</comment>
<dbReference type="PROSITE" id="PS00072">
    <property type="entry name" value="ACYL_COA_DH_1"/>
    <property type="match status" value="1"/>
</dbReference>
<dbReference type="InterPro" id="IPR009100">
    <property type="entry name" value="AcylCoA_DH/oxidase_NM_dom_sf"/>
</dbReference>
<evidence type="ECO:0000256" key="3">
    <source>
        <dbReference type="ARBA" id="ARBA00022630"/>
    </source>
</evidence>
<dbReference type="PANTHER" id="PTHR43884:SF12">
    <property type="entry name" value="ISOVALERYL-COA DEHYDROGENASE, MITOCHONDRIAL-RELATED"/>
    <property type="match status" value="1"/>
</dbReference>
<dbReference type="InterPro" id="IPR037069">
    <property type="entry name" value="AcylCoA_DH/ox_N_sf"/>
</dbReference>
<dbReference type="Gene3D" id="1.10.540.10">
    <property type="entry name" value="Acyl-CoA dehydrogenase/oxidase, N-terminal domain"/>
    <property type="match status" value="1"/>
</dbReference>
<dbReference type="Pfam" id="PF02770">
    <property type="entry name" value="Acyl-CoA_dh_M"/>
    <property type="match status" value="1"/>
</dbReference>
<dbReference type="InterPro" id="IPR006089">
    <property type="entry name" value="Acyl-CoA_DH_CS"/>
</dbReference>
<dbReference type="PANTHER" id="PTHR43884">
    <property type="entry name" value="ACYL-COA DEHYDROGENASE"/>
    <property type="match status" value="1"/>
</dbReference>
<dbReference type="GO" id="GO:0003995">
    <property type="term" value="F:acyl-CoA dehydrogenase activity"/>
    <property type="evidence" value="ECO:0007669"/>
    <property type="project" value="InterPro"/>
</dbReference>
<protein>
    <submittedName>
        <fullName evidence="7">Acyl-CoA dehydrogenase domain-containing protein</fullName>
    </submittedName>
</protein>
<dbReference type="RefSeq" id="WP_127567981.1">
    <property type="nucleotide sequence ID" value="NZ_BMFB01000001.1"/>
</dbReference>
<dbReference type="SUPFAM" id="SSF47203">
    <property type="entry name" value="Acyl-CoA dehydrogenase C-terminal domain-like"/>
    <property type="match status" value="1"/>
</dbReference>
<keyword evidence="8" id="KW-1185">Reference proteome</keyword>
<dbReference type="Pfam" id="PF02771">
    <property type="entry name" value="Acyl-CoA_dh_N"/>
    <property type="match status" value="1"/>
</dbReference>
<dbReference type="InterPro" id="IPR006091">
    <property type="entry name" value="Acyl-CoA_Oxase/DH_mid-dom"/>
</dbReference>